<accession>G9WQP2</accession>
<reference evidence="1" key="2">
    <citation type="submission" date="2013-03" db="EMBL/GenBank/DDBJ databases">
        <title>The Genome Sequence of Oribacterium sp. ACB1.</title>
        <authorList>
            <consortium name="The Broad Institute Genomics Platform"/>
            <consortium name="The Broad Institute Genome Sequencing Center for Infectious Disease"/>
            <person name="Earl A."/>
            <person name="Ward D."/>
            <person name="Feldgarden M."/>
            <person name="Gevers D."/>
            <person name="Sizova M."/>
            <person name="Hazen A."/>
            <person name="Epstein S."/>
            <person name="Walker B."/>
            <person name="Young S."/>
            <person name="Zeng Q."/>
            <person name="Gargeya S."/>
            <person name="Fitzgerald M."/>
            <person name="Haas B."/>
            <person name="Abouelleil A."/>
            <person name="Allen A.W."/>
            <person name="Alvarado L."/>
            <person name="Arachchi H.M."/>
            <person name="Berlin A.M."/>
            <person name="Chapman S.B."/>
            <person name="Gainer-Dewar J."/>
            <person name="Goldberg J."/>
            <person name="Griggs A."/>
            <person name="Gujja S."/>
            <person name="Hansen M."/>
            <person name="Howarth C."/>
            <person name="Imamovic A."/>
            <person name="Ireland A."/>
            <person name="Larimer J."/>
            <person name="McCowan C."/>
            <person name="Murphy C."/>
            <person name="Pearson M."/>
            <person name="Poon T.W."/>
            <person name="Priest M."/>
            <person name="Roberts A."/>
            <person name="Saif S."/>
            <person name="Shea T."/>
            <person name="Sisk P."/>
            <person name="Sykes S."/>
            <person name="Wortman J."/>
            <person name="Nusbaum C."/>
            <person name="Birren B."/>
        </authorList>
    </citation>
    <scope>NUCLEOTIDE SEQUENCE [LARGE SCALE GENOMIC DNA]</scope>
    <source>
        <strain evidence="1">ACB1</strain>
    </source>
</reference>
<organism evidence="1 2">
    <name type="scientific">Oribacterium parvum ACB1</name>
    <dbReference type="NCBI Taxonomy" id="796943"/>
    <lineage>
        <taxon>Bacteria</taxon>
        <taxon>Bacillati</taxon>
        <taxon>Bacillota</taxon>
        <taxon>Clostridia</taxon>
        <taxon>Lachnospirales</taxon>
        <taxon>Lachnospiraceae</taxon>
        <taxon>Oribacterium</taxon>
    </lineage>
</organism>
<comment type="caution">
    <text evidence="1">The sequence shown here is derived from an EMBL/GenBank/DDBJ whole genome shotgun (WGS) entry which is preliminary data.</text>
</comment>
<proteinExistence type="predicted"/>
<dbReference type="Proteomes" id="UP000018461">
    <property type="component" value="Unassembled WGS sequence"/>
</dbReference>
<dbReference type="AlphaFoldDB" id="G9WQP2"/>
<sequence length="356" mass="41415">MKIIEIKYCCGNTRFQGIYQKRMSSQNKKLEKNASKFDVKKLADESKKQIDQFLLSEEGKKWLASRSEDENHSFQEMLDEGRITLKDGTLYQFSEENFSCRTQDDDWDDFVADKVKNNPFWEHNGTQWLTFTSYLDKNGFYDSMSDNEVKDFENLLRDVTNGVSKAGNLYLYTENGTPDAYSMWKNKAEGILAIESSSQALYRIADKMLPQNIKEGFYKLIEQYKSHNEELMDTGYRNPIDSMARGVGMLCRRSGDTFGTPIKSEKAKLEDSRKELFSGKKAENYESYRQEIIKIFQNIGKASNSFNFLQSLKESYLSFSTNGSTDSSFQNYMMKDAKDTFSFIQQCWEKTMLNYL</sequence>
<name>G9WQP2_9FIRM</name>
<protein>
    <submittedName>
        <fullName evidence="1">Uncharacterized protein</fullName>
    </submittedName>
</protein>
<dbReference type="EMBL" id="AFZC02000002">
    <property type="protein sequence ID" value="EHL09702.1"/>
    <property type="molecule type" value="Genomic_DNA"/>
</dbReference>
<evidence type="ECO:0000313" key="2">
    <source>
        <dbReference type="Proteomes" id="UP000018461"/>
    </source>
</evidence>
<keyword evidence="2" id="KW-1185">Reference proteome</keyword>
<evidence type="ECO:0000313" key="1">
    <source>
        <dbReference type="EMBL" id="EHL09702.1"/>
    </source>
</evidence>
<dbReference type="PATRIC" id="fig|796943.3.peg.2146"/>
<gene>
    <name evidence="1" type="ORF">HMPREF9625_01675</name>
</gene>
<dbReference type="RefSeq" id="WP_009535514.1">
    <property type="nucleotide sequence ID" value="NZ_KE148312.1"/>
</dbReference>
<dbReference type="STRING" id="796943.HMPREF9625_01675"/>
<reference evidence="1" key="1">
    <citation type="submission" date="2011-08" db="EMBL/GenBank/DDBJ databases">
        <authorList>
            <consortium name="The Broad Institute Genome Sequencing Platform"/>
            <person name="Earl A."/>
            <person name="Ward D."/>
            <person name="Feldgarden M."/>
            <person name="Gevers D."/>
            <person name="Sizova M."/>
            <person name="Hazen A."/>
            <person name="Epstein S."/>
            <person name="Young S.K."/>
            <person name="Zeng Q."/>
            <person name="Gargeya S."/>
            <person name="Fitzgerald M."/>
            <person name="Haas B."/>
            <person name="Abouelleil A."/>
            <person name="Alvarado L."/>
            <person name="Arachchi H.M."/>
            <person name="Berlin A."/>
            <person name="Brown A."/>
            <person name="Chapman S.B."/>
            <person name="Chen Z."/>
            <person name="Dunbar C."/>
            <person name="Freedman E."/>
            <person name="Gearin G."/>
            <person name="Gellesch M."/>
            <person name="Goldberg J."/>
            <person name="Griggs A."/>
            <person name="Gujja S."/>
            <person name="Heiman D."/>
            <person name="Howarth C."/>
            <person name="Larson L."/>
            <person name="Lui A."/>
            <person name="MacDonald P.J.P."/>
            <person name="Montmayeur A."/>
            <person name="Murphy C."/>
            <person name="Neiman D."/>
            <person name="Pearson M."/>
            <person name="Priest M."/>
            <person name="Roberts A."/>
            <person name="Saif S."/>
            <person name="Shea T."/>
            <person name="Shenoy N."/>
            <person name="Sisk P."/>
            <person name="Stolte C."/>
            <person name="Sykes S."/>
            <person name="Wortman J."/>
            <person name="Nusbaum C."/>
            <person name="Birren B."/>
        </authorList>
    </citation>
    <scope>NUCLEOTIDE SEQUENCE</scope>
    <source>
        <strain evidence="1">ACB1</strain>
    </source>
</reference>
<dbReference type="HOGENOM" id="CLU_801299_0_0_9"/>